<evidence type="ECO:0000256" key="2">
    <source>
        <dbReference type="SAM" id="Phobius"/>
    </source>
</evidence>
<dbReference type="GO" id="GO:0071766">
    <property type="term" value="P:Actinobacterium-type cell wall biogenesis"/>
    <property type="evidence" value="ECO:0007669"/>
    <property type="project" value="InterPro"/>
</dbReference>
<feature type="transmembrane region" description="Helical" evidence="2">
    <location>
        <begin position="240"/>
        <end position="259"/>
    </location>
</feature>
<evidence type="ECO:0000313" key="6">
    <source>
        <dbReference type="Proteomes" id="UP001157160"/>
    </source>
</evidence>
<dbReference type="InterPro" id="IPR007680">
    <property type="entry name" value="Arabino_trans_central"/>
</dbReference>
<reference evidence="5 6" key="1">
    <citation type="journal article" date="2014" name="Int. J. Syst. Evol. Microbiol.">
        <title>Complete genome sequence of Corynebacterium casei LMG S-19264T (=DSM 44701T), isolated from a smear-ripened cheese.</title>
        <authorList>
            <consortium name="US DOE Joint Genome Institute (JGI-PGF)"/>
            <person name="Walter F."/>
            <person name="Albersmeier A."/>
            <person name="Kalinowski J."/>
            <person name="Ruckert C."/>
        </authorList>
    </citation>
    <scope>NUCLEOTIDE SEQUENCE [LARGE SCALE GENOMIC DNA]</scope>
    <source>
        <strain evidence="5 6">NBRC 112289</strain>
    </source>
</reference>
<feature type="transmembrane region" description="Helical" evidence="2">
    <location>
        <begin position="348"/>
        <end position="367"/>
    </location>
</feature>
<accession>A0AA37UN95</accession>
<dbReference type="InterPro" id="IPR027451">
    <property type="entry name" value="EmbABC_dom1"/>
</dbReference>
<evidence type="ECO:0000256" key="1">
    <source>
        <dbReference type="SAM" id="MobiDB-lite"/>
    </source>
</evidence>
<proteinExistence type="predicted"/>
<keyword evidence="2" id="KW-1133">Transmembrane helix</keyword>
<feature type="region of interest" description="Disordered" evidence="1">
    <location>
        <begin position="507"/>
        <end position="541"/>
    </location>
</feature>
<name>A0AA37UN95_9MICO</name>
<dbReference type="GO" id="GO:0052636">
    <property type="term" value="F:arabinosyltransferase activity"/>
    <property type="evidence" value="ECO:0007669"/>
    <property type="project" value="InterPro"/>
</dbReference>
<dbReference type="AlphaFoldDB" id="A0AA37UN95"/>
<evidence type="ECO:0000259" key="4">
    <source>
        <dbReference type="Pfam" id="PF17689"/>
    </source>
</evidence>
<dbReference type="EMBL" id="BSUL01000001">
    <property type="protein sequence ID" value="GMA28011.1"/>
    <property type="molecule type" value="Genomic_DNA"/>
</dbReference>
<dbReference type="Pfam" id="PF17689">
    <property type="entry name" value="Arabino_trans_N"/>
    <property type="match status" value="1"/>
</dbReference>
<gene>
    <name evidence="5" type="ORF">GCM10025874_12640</name>
</gene>
<dbReference type="Proteomes" id="UP001157160">
    <property type="component" value="Unassembled WGS sequence"/>
</dbReference>
<keyword evidence="6" id="KW-1185">Reference proteome</keyword>
<dbReference type="InterPro" id="IPR040920">
    <property type="entry name" value="Arabino_trans_N"/>
</dbReference>
<organism evidence="5 6">
    <name type="scientific">Arenivirga flava</name>
    <dbReference type="NCBI Taxonomy" id="1930060"/>
    <lineage>
        <taxon>Bacteria</taxon>
        <taxon>Bacillati</taxon>
        <taxon>Actinomycetota</taxon>
        <taxon>Actinomycetes</taxon>
        <taxon>Micrococcales</taxon>
        <taxon>Microbacteriaceae</taxon>
        <taxon>Arenivirga</taxon>
    </lineage>
</organism>
<dbReference type="Pfam" id="PF04602">
    <property type="entry name" value="Arabinose_trans"/>
    <property type="match status" value="1"/>
</dbReference>
<protein>
    <submittedName>
        <fullName evidence="5">Uncharacterized protein</fullName>
    </submittedName>
</protein>
<evidence type="ECO:0000259" key="3">
    <source>
        <dbReference type="Pfam" id="PF04602"/>
    </source>
</evidence>
<feature type="domain" description="Arabinosyltransferas concanavalin like" evidence="4">
    <location>
        <begin position="38"/>
        <end position="186"/>
    </location>
</feature>
<keyword evidence="2" id="KW-0812">Transmembrane</keyword>
<evidence type="ECO:0000313" key="5">
    <source>
        <dbReference type="EMBL" id="GMA28011.1"/>
    </source>
</evidence>
<feature type="transmembrane region" description="Helical" evidence="2">
    <location>
        <begin position="315"/>
        <end position="336"/>
    </location>
</feature>
<feature type="transmembrane region" description="Helical" evidence="2">
    <location>
        <begin position="402"/>
        <end position="423"/>
    </location>
</feature>
<feature type="transmembrane region" description="Helical" evidence="2">
    <location>
        <begin position="373"/>
        <end position="390"/>
    </location>
</feature>
<feature type="compositionally biased region" description="Basic and acidic residues" evidence="1">
    <location>
        <begin position="630"/>
        <end position="646"/>
    </location>
</feature>
<feature type="compositionally biased region" description="Low complexity" evidence="1">
    <location>
        <begin position="507"/>
        <end position="527"/>
    </location>
</feature>
<keyword evidence="2" id="KW-0472">Membrane</keyword>
<comment type="caution">
    <text evidence="5">The sequence shown here is derived from an EMBL/GenBank/DDBJ whole genome shotgun (WGS) entry which is preliminary data.</text>
</comment>
<feature type="region of interest" description="Disordered" evidence="1">
    <location>
        <begin position="603"/>
        <end position="652"/>
    </location>
</feature>
<dbReference type="Gene3D" id="2.60.120.610">
    <property type="entry name" value="arabinofuranosyltransferase like domain"/>
    <property type="match status" value="1"/>
</dbReference>
<sequence>MLGMSDRSPKSSRWVAMMLTAAIAMLAGFALAIAPVTQPEVTVTWPQEGQEVESTALLLANQTPHRLELELTGAAVQSASGGGGTVFATMRPDRVGVDETAGDIGIPGLLVSVSGDQLSWATGFERLESAWSVDDVWTLTSSVDGMIIERDGAVAAQWDTTLPPQIDALITDARGQEAAALSASVQAVDDASTESTAVKWIVLVIALAALVASAVLIRRDDRRIEELSAVAARPRPRRDWRLGVIDAAVVTAVVVWTFIGSMTADDGYYATMSLNNDEAGFVGNYFQMFNQPFAPFVWFWQLLDVWQQIGGSSAVWLRIPSLIAAVAAWFVVRAFVRSYVHLEGALQIVLVGLAGIVFVAWWSAFNIGTRPESVASLATILAVLLISRAIERSRLLPAFGAVVVASLAFTAHPTGVVAFAPLLLSVPALWRIASSNGSGLGAALARTAGVASGGVAALIAAFHDASLYDGLSSQRRFAAVETPVPGSMSWGVTTSCSSGVLRAPTSSGCSSSSPSSWSSGSSSPGSGTAERHSERSSLRWPCSVGPSPWASSSSGSRPASGRITSERWLRSAVSSSQSRSYFSPSSSPERSAAALVCGEACSASSPWRHQSPSHSRDRTTGTRGTPVSRNPERHRISDPSDSETWRHGSSSG</sequence>
<feature type="domain" description="Arabinofuranosyltransferase central" evidence="3">
    <location>
        <begin position="195"/>
        <end position="473"/>
    </location>
</feature>
<feature type="transmembrane region" description="Helical" evidence="2">
    <location>
        <begin position="200"/>
        <end position="219"/>
    </location>
</feature>
<feature type="compositionally biased region" description="Polar residues" evidence="1">
    <location>
        <begin position="603"/>
        <end position="613"/>
    </location>
</feature>